<keyword evidence="2" id="KW-0808">Transferase</keyword>
<dbReference type="InterPro" id="IPR016181">
    <property type="entry name" value="Acyl_CoA_acyltransferase"/>
</dbReference>
<dbReference type="PANTHER" id="PTHR43792">
    <property type="entry name" value="GNAT FAMILY, PUTATIVE (AFU_ORTHOLOGUE AFUA_3G00765)-RELATED-RELATED"/>
    <property type="match status" value="1"/>
</dbReference>
<gene>
    <name evidence="2" type="ORF">D0Z08_24140</name>
</gene>
<dbReference type="GO" id="GO:0016747">
    <property type="term" value="F:acyltransferase activity, transferring groups other than amino-acyl groups"/>
    <property type="evidence" value="ECO:0007669"/>
    <property type="project" value="InterPro"/>
</dbReference>
<dbReference type="SUPFAM" id="SSF55729">
    <property type="entry name" value="Acyl-CoA N-acyltransferases (Nat)"/>
    <property type="match status" value="1"/>
</dbReference>
<dbReference type="EMBL" id="QXGH01000031">
    <property type="protein sequence ID" value="RHW24609.1"/>
    <property type="molecule type" value="Genomic_DNA"/>
</dbReference>
<sequence>MSRVLPTSTSRLRFREMVDADLDDVAAVLTAPDPIRPNRRERTRADAQHWIRWNRRNYADHGFGLWVIETRDRRFVGDCGLTMQDVEGELLVEVGYHVHPTLRGQGLATEAATAVRDAAREEGVGHLVAIIRPENIPSQRVAAKVGLRLERRVIKNGGPALVFGADL</sequence>
<evidence type="ECO:0000313" key="3">
    <source>
        <dbReference type="Proteomes" id="UP000283644"/>
    </source>
</evidence>
<dbReference type="PANTHER" id="PTHR43792:SF1">
    <property type="entry name" value="N-ACETYLTRANSFERASE DOMAIN-CONTAINING PROTEIN"/>
    <property type="match status" value="1"/>
</dbReference>
<feature type="domain" description="N-acetyltransferase" evidence="1">
    <location>
        <begin position="12"/>
        <end position="167"/>
    </location>
</feature>
<organism evidence="2 3">
    <name type="scientific">Nocardioides immobilis</name>
    <dbReference type="NCBI Taxonomy" id="2049295"/>
    <lineage>
        <taxon>Bacteria</taxon>
        <taxon>Bacillati</taxon>
        <taxon>Actinomycetota</taxon>
        <taxon>Actinomycetes</taxon>
        <taxon>Propionibacteriales</taxon>
        <taxon>Nocardioidaceae</taxon>
        <taxon>Nocardioides</taxon>
    </lineage>
</organism>
<keyword evidence="3" id="KW-1185">Reference proteome</keyword>
<protein>
    <submittedName>
        <fullName evidence="2">N-acetyltransferase</fullName>
    </submittedName>
</protein>
<dbReference type="Proteomes" id="UP000283644">
    <property type="component" value="Unassembled WGS sequence"/>
</dbReference>
<dbReference type="AlphaFoldDB" id="A0A417XVT6"/>
<dbReference type="InterPro" id="IPR000182">
    <property type="entry name" value="GNAT_dom"/>
</dbReference>
<dbReference type="PROSITE" id="PS51186">
    <property type="entry name" value="GNAT"/>
    <property type="match status" value="1"/>
</dbReference>
<name>A0A417XVT6_9ACTN</name>
<evidence type="ECO:0000313" key="2">
    <source>
        <dbReference type="EMBL" id="RHW24609.1"/>
    </source>
</evidence>
<dbReference type="InterPro" id="IPR051531">
    <property type="entry name" value="N-acetyltransferase"/>
</dbReference>
<dbReference type="Pfam" id="PF13302">
    <property type="entry name" value="Acetyltransf_3"/>
    <property type="match status" value="1"/>
</dbReference>
<reference evidence="2 3" key="1">
    <citation type="submission" date="2018-09" db="EMBL/GenBank/DDBJ databases">
        <title>Genome sequencing of Nocardioides immobilis CCTCC AB 2017083 for comparison to Nocardioides silvaticus.</title>
        <authorList>
            <person name="Li C."/>
            <person name="Wang G."/>
        </authorList>
    </citation>
    <scope>NUCLEOTIDE SEQUENCE [LARGE SCALE GENOMIC DNA]</scope>
    <source>
        <strain evidence="2 3">CCTCC AB 2017083</strain>
    </source>
</reference>
<accession>A0A417XVT6</accession>
<dbReference type="CDD" id="cd04301">
    <property type="entry name" value="NAT_SF"/>
    <property type="match status" value="1"/>
</dbReference>
<dbReference type="Gene3D" id="3.40.630.30">
    <property type="match status" value="1"/>
</dbReference>
<comment type="caution">
    <text evidence="2">The sequence shown here is derived from an EMBL/GenBank/DDBJ whole genome shotgun (WGS) entry which is preliminary data.</text>
</comment>
<evidence type="ECO:0000259" key="1">
    <source>
        <dbReference type="PROSITE" id="PS51186"/>
    </source>
</evidence>
<proteinExistence type="predicted"/>
<dbReference type="OrthoDB" id="3533156at2"/>